<evidence type="ECO:0008006" key="4">
    <source>
        <dbReference type="Google" id="ProtNLM"/>
    </source>
</evidence>
<reference evidence="2 3" key="1">
    <citation type="submission" date="2018-11" db="EMBL/GenBank/DDBJ databases">
        <title>Genomic analyses of the natural microbiome of Caenorhabditis elegans.</title>
        <authorList>
            <person name="Samuel B."/>
        </authorList>
    </citation>
    <scope>NUCLEOTIDE SEQUENCE [LARGE SCALE GENOMIC DNA]</scope>
    <source>
        <strain evidence="2 3">BIGb0473</strain>
    </source>
</reference>
<keyword evidence="1" id="KW-0812">Transmembrane</keyword>
<dbReference type="RefSeq" id="WP_054916466.1">
    <property type="nucleotide sequence ID" value="NZ_RJUR01000018.1"/>
</dbReference>
<feature type="transmembrane region" description="Helical" evidence="1">
    <location>
        <begin position="73"/>
        <end position="95"/>
    </location>
</feature>
<feature type="transmembrane region" description="Helical" evidence="1">
    <location>
        <begin position="12"/>
        <end position="32"/>
    </location>
</feature>
<proteinExistence type="predicted"/>
<accession>A0A9X8EGZ6</accession>
<sequence length="141" mass="16227">MPVSCAPPYRFYVWLPWVCLVSLLCLDVYQYGLRVTGFEPFLQIYLLGFGLLGYPLFALWASRRLHLAPRHLWWAPLWCVPFYALPWVLYGLVYLLTGRIAGLGLMLMWVVFVPYLLGAGYFFVTLTALLLAAQRRLCNGS</sequence>
<dbReference type="EMBL" id="RJUR01000018">
    <property type="protein sequence ID" value="ROQ44119.1"/>
    <property type="molecule type" value="Genomic_DNA"/>
</dbReference>
<organism evidence="2 3">
    <name type="scientific">Pseudomonas putida</name>
    <name type="common">Arthrobacter siderocapsulatus</name>
    <dbReference type="NCBI Taxonomy" id="303"/>
    <lineage>
        <taxon>Bacteria</taxon>
        <taxon>Pseudomonadati</taxon>
        <taxon>Pseudomonadota</taxon>
        <taxon>Gammaproteobacteria</taxon>
        <taxon>Pseudomonadales</taxon>
        <taxon>Pseudomonadaceae</taxon>
        <taxon>Pseudomonas</taxon>
    </lineage>
</organism>
<protein>
    <recommendedName>
        <fullName evidence="4">Transmembrane protein</fullName>
    </recommendedName>
</protein>
<keyword evidence="1" id="KW-0472">Membrane</keyword>
<dbReference type="GeneID" id="87483892"/>
<evidence type="ECO:0000313" key="2">
    <source>
        <dbReference type="EMBL" id="ROQ44119.1"/>
    </source>
</evidence>
<name>A0A9X8EGZ6_PSEPU</name>
<keyword evidence="1" id="KW-1133">Transmembrane helix</keyword>
<dbReference type="AlphaFoldDB" id="A0A9X8EGZ6"/>
<evidence type="ECO:0000256" key="1">
    <source>
        <dbReference type="SAM" id="Phobius"/>
    </source>
</evidence>
<feature type="transmembrane region" description="Helical" evidence="1">
    <location>
        <begin position="44"/>
        <end position="61"/>
    </location>
</feature>
<gene>
    <name evidence="2" type="ORF">EDF85_4959</name>
</gene>
<feature type="transmembrane region" description="Helical" evidence="1">
    <location>
        <begin position="107"/>
        <end position="133"/>
    </location>
</feature>
<evidence type="ECO:0000313" key="3">
    <source>
        <dbReference type="Proteomes" id="UP000269115"/>
    </source>
</evidence>
<comment type="caution">
    <text evidence="2">The sequence shown here is derived from an EMBL/GenBank/DDBJ whole genome shotgun (WGS) entry which is preliminary data.</text>
</comment>
<dbReference type="Proteomes" id="UP000269115">
    <property type="component" value="Unassembled WGS sequence"/>
</dbReference>